<dbReference type="GO" id="GO:0005524">
    <property type="term" value="F:ATP binding"/>
    <property type="evidence" value="ECO:0007669"/>
    <property type="project" value="UniProtKB-KW"/>
</dbReference>
<evidence type="ECO:0000256" key="1">
    <source>
        <dbReference type="ARBA" id="ARBA00013267"/>
    </source>
</evidence>
<dbReference type="EMBL" id="JAUKUD010000006">
    <property type="protein sequence ID" value="KAK0740312.1"/>
    <property type="molecule type" value="Genomic_DNA"/>
</dbReference>
<evidence type="ECO:0000313" key="9">
    <source>
        <dbReference type="Proteomes" id="UP001172155"/>
    </source>
</evidence>
<name>A0AA40JZ41_9PEZI</name>
<keyword evidence="4" id="KW-0547">Nucleotide-binding</keyword>
<organism evidence="8 9">
    <name type="scientific">Schizothecium vesticola</name>
    <dbReference type="NCBI Taxonomy" id="314040"/>
    <lineage>
        <taxon>Eukaryota</taxon>
        <taxon>Fungi</taxon>
        <taxon>Dikarya</taxon>
        <taxon>Ascomycota</taxon>
        <taxon>Pezizomycotina</taxon>
        <taxon>Sordariomycetes</taxon>
        <taxon>Sordariomycetidae</taxon>
        <taxon>Sordariales</taxon>
        <taxon>Schizotheciaceae</taxon>
        <taxon>Schizothecium</taxon>
    </lineage>
</organism>
<dbReference type="SUPFAM" id="SSF52402">
    <property type="entry name" value="Adenine nucleotide alpha hydrolases-like"/>
    <property type="match status" value="1"/>
</dbReference>
<dbReference type="GO" id="GO:0032267">
    <property type="term" value="F:tRNA(Ile)-lysidine synthase activity"/>
    <property type="evidence" value="ECO:0007669"/>
    <property type="project" value="UniProtKB-EC"/>
</dbReference>
<evidence type="ECO:0000256" key="4">
    <source>
        <dbReference type="ARBA" id="ARBA00022741"/>
    </source>
</evidence>
<proteinExistence type="inferred from homology"/>
<evidence type="ECO:0000256" key="6">
    <source>
        <dbReference type="ARBA" id="ARBA00048539"/>
    </source>
</evidence>
<dbReference type="InterPro" id="IPR011063">
    <property type="entry name" value="TilS/TtcA_N"/>
</dbReference>
<dbReference type="EC" id="6.3.4.19" evidence="1"/>
<keyword evidence="3" id="KW-0819">tRNA processing</keyword>
<dbReference type="AlphaFoldDB" id="A0AA40JZ41"/>
<comment type="catalytic activity">
    <reaction evidence="6">
        <text>cytidine(34) in tRNA(Ile2) + L-lysine + ATP = lysidine(34) in tRNA(Ile2) + AMP + diphosphate + H(+)</text>
        <dbReference type="Rhea" id="RHEA:43744"/>
        <dbReference type="Rhea" id="RHEA-COMP:10625"/>
        <dbReference type="Rhea" id="RHEA-COMP:10670"/>
        <dbReference type="ChEBI" id="CHEBI:15378"/>
        <dbReference type="ChEBI" id="CHEBI:30616"/>
        <dbReference type="ChEBI" id="CHEBI:32551"/>
        <dbReference type="ChEBI" id="CHEBI:33019"/>
        <dbReference type="ChEBI" id="CHEBI:82748"/>
        <dbReference type="ChEBI" id="CHEBI:83665"/>
        <dbReference type="ChEBI" id="CHEBI:456215"/>
        <dbReference type="EC" id="6.3.4.19"/>
    </reaction>
</comment>
<dbReference type="Gene3D" id="3.40.50.620">
    <property type="entry name" value="HUPs"/>
    <property type="match status" value="1"/>
</dbReference>
<evidence type="ECO:0000259" key="7">
    <source>
        <dbReference type="Pfam" id="PF01171"/>
    </source>
</evidence>
<comment type="caution">
    <text evidence="8">The sequence shown here is derived from an EMBL/GenBank/DDBJ whole genome shotgun (WGS) entry which is preliminary data.</text>
</comment>
<dbReference type="InterPro" id="IPR012094">
    <property type="entry name" value="tRNA_Ile_lys_synt"/>
</dbReference>
<reference evidence="8" key="1">
    <citation type="submission" date="2023-06" db="EMBL/GenBank/DDBJ databases">
        <title>Genome-scale phylogeny and comparative genomics of the fungal order Sordariales.</title>
        <authorList>
            <consortium name="Lawrence Berkeley National Laboratory"/>
            <person name="Hensen N."/>
            <person name="Bonometti L."/>
            <person name="Westerberg I."/>
            <person name="Brannstrom I.O."/>
            <person name="Guillou S."/>
            <person name="Cros-Aarteil S."/>
            <person name="Calhoun S."/>
            <person name="Haridas S."/>
            <person name="Kuo A."/>
            <person name="Mondo S."/>
            <person name="Pangilinan J."/>
            <person name="Riley R."/>
            <person name="LaButti K."/>
            <person name="Andreopoulos B."/>
            <person name="Lipzen A."/>
            <person name="Chen C."/>
            <person name="Yanf M."/>
            <person name="Daum C."/>
            <person name="Ng V."/>
            <person name="Clum A."/>
            <person name="Steindorff A."/>
            <person name="Ohm R."/>
            <person name="Martin F."/>
            <person name="Silar P."/>
            <person name="Natvig D."/>
            <person name="Lalanne C."/>
            <person name="Gautier V."/>
            <person name="Ament-velasquez S.L."/>
            <person name="Kruys A."/>
            <person name="Hutchinson M.I."/>
            <person name="Powell A.J."/>
            <person name="Barry K."/>
            <person name="Miller A.N."/>
            <person name="Grigoriev I.V."/>
            <person name="Debuchy R."/>
            <person name="Gladieux P."/>
            <person name="Thoren M.H."/>
            <person name="Johannesson H."/>
        </authorList>
    </citation>
    <scope>NUCLEOTIDE SEQUENCE</scope>
    <source>
        <strain evidence="8">SMH3187-1</strain>
    </source>
</reference>
<keyword evidence="2" id="KW-0436">Ligase</keyword>
<dbReference type="HAMAP" id="MF_01161">
    <property type="entry name" value="tRNA_Ile_lys_synt"/>
    <property type="match status" value="1"/>
</dbReference>
<dbReference type="GO" id="GO:0008033">
    <property type="term" value="P:tRNA processing"/>
    <property type="evidence" value="ECO:0007669"/>
    <property type="project" value="UniProtKB-KW"/>
</dbReference>
<evidence type="ECO:0000313" key="8">
    <source>
        <dbReference type="EMBL" id="KAK0740312.1"/>
    </source>
</evidence>
<dbReference type="InterPro" id="IPR012795">
    <property type="entry name" value="tRNA_Ile_lys_synt_N"/>
</dbReference>
<dbReference type="PANTHER" id="PTHR43033:SF1">
    <property type="entry name" value="TRNA(ILE)-LYSIDINE SYNTHASE-RELATED"/>
    <property type="match status" value="1"/>
</dbReference>
<keyword evidence="9" id="KW-1185">Reference proteome</keyword>
<evidence type="ECO:0000256" key="2">
    <source>
        <dbReference type="ARBA" id="ARBA00022598"/>
    </source>
</evidence>
<sequence>MNAPPVLHRGAKAILAPEFFDALQATCLPRYPGVRGTEPRRVALALSGGVDSMALAYLCYQFQKRYRFSKLSDNPLHHFQAVIINHDLREGSLEEAIKVANVLRDRFNMPATVHPAKWAEVLAPGQHHKDVPNVETLARQARYRRIGDFCKNSGIASLLTAHHEGDQYETVLMRLLAGHAYRGLRGMRAATDIPECYDMHGSYQSGFHDDQERVSPYYNLRPTRRDKKKMRASLREEALEAAADDVNDALKSFGFDYLEYEGIALGKRAPLPMPLDCEDGGIMMYRPLLEFSKERLIATCLENGVPWFEDHTNQDPTLTTRNAIRHMYKNYTLPVALQKPSILHLAERCRQRVHREEAEAQKLASHALVLDFEPSVGTAVVEFRPFRLPAVPRRSTTSPAARQRRIAHFRHIAAIMIRRLISLVTPERDLSPLAQLDHLVSLLFPSLADASSPRPPSPPKAYVICGVHFTPLIGDYPLRWLLSRAPPVSHVPRPTAKLNQLGLRYRLSHPRNWKKGHWSPWVQFDGRYWARSRTRLPFKVFLAPFEPEHQKAFRTALGDDRAKDDLARMLRRYAPAKVRYTLPALYVNAPITELLEGGGHWPPYSDLFPASDALGEEDAEGGAAEDGTAEGGTMGMSYKKRLVARRLLWENELVRNAKPQLIALPTLGVALPGLEEWVDVEIRYRKVDHNVIHAGAVGRERERGRRRALEAIRRHPPRSRRRVA</sequence>
<evidence type="ECO:0000256" key="5">
    <source>
        <dbReference type="ARBA" id="ARBA00022840"/>
    </source>
</evidence>
<feature type="domain" description="tRNA(Ile)-lysidine/2-thiocytidine synthase N-terminal" evidence="7">
    <location>
        <begin position="280"/>
        <end position="326"/>
    </location>
</feature>
<dbReference type="CDD" id="cd01992">
    <property type="entry name" value="TilS_N"/>
    <property type="match status" value="1"/>
</dbReference>
<accession>A0AA40JZ41</accession>
<evidence type="ECO:0000256" key="3">
    <source>
        <dbReference type="ARBA" id="ARBA00022694"/>
    </source>
</evidence>
<feature type="domain" description="tRNA(Ile)-lysidine/2-thiocytidine synthase N-terminal" evidence="7">
    <location>
        <begin position="42"/>
        <end position="193"/>
    </location>
</feature>
<protein>
    <recommendedName>
        <fullName evidence="1">tRNA(Ile)-lysidine synthetase</fullName>
        <ecNumber evidence="1">6.3.4.19</ecNumber>
    </recommendedName>
</protein>
<dbReference type="PANTHER" id="PTHR43033">
    <property type="entry name" value="TRNA(ILE)-LYSIDINE SYNTHASE-RELATED"/>
    <property type="match status" value="1"/>
</dbReference>
<dbReference type="InterPro" id="IPR014729">
    <property type="entry name" value="Rossmann-like_a/b/a_fold"/>
</dbReference>
<keyword evidence="5" id="KW-0067">ATP-binding</keyword>
<dbReference type="NCBIfam" id="TIGR02432">
    <property type="entry name" value="lysidine_TilS_N"/>
    <property type="match status" value="1"/>
</dbReference>
<dbReference type="Proteomes" id="UP001172155">
    <property type="component" value="Unassembled WGS sequence"/>
</dbReference>
<gene>
    <name evidence="8" type="ORF">B0T18DRAFT_373255</name>
</gene>
<dbReference type="Pfam" id="PF01171">
    <property type="entry name" value="ATP_bind_3"/>
    <property type="match status" value="2"/>
</dbReference>